<proteinExistence type="predicted"/>
<gene>
    <name evidence="1" type="ORF">CLUP02_16089</name>
</gene>
<protein>
    <submittedName>
        <fullName evidence="1">Uncharacterized protein</fullName>
    </submittedName>
</protein>
<organism evidence="1 2">
    <name type="scientific">Colletotrichum lupini</name>
    <dbReference type="NCBI Taxonomy" id="145971"/>
    <lineage>
        <taxon>Eukaryota</taxon>
        <taxon>Fungi</taxon>
        <taxon>Dikarya</taxon>
        <taxon>Ascomycota</taxon>
        <taxon>Pezizomycotina</taxon>
        <taxon>Sordariomycetes</taxon>
        <taxon>Hypocreomycetidae</taxon>
        <taxon>Glomerellales</taxon>
        <taxon>Glomerellaceae</taxon>
        <taxon>Colletotrichum</taxon>
        <taxon>Colletotrichum acutatum species complex</taxon>
    </lineage>
</organism>
<name>A0A9Q8T7A4_9PEZI</name>
<evidence type="ECO:0000313" key="1">
    <source>
        <dbReference type="EMBL" id="UQC90559.1"/>
    </source>
</evidence>
<accession>A0A9Q8T7A4</accession>
<dbReference type="AlphaFoldDB" id="A0A9Q8T7A4"/>
<dbReference type="RefSeq" id="XP_049152160.1">
    <property type="nucleotide sequence ID" value="XM_049295013.1"/>
</dbReference>
<evidence type="ECO:0000313" key="2">
    <source>
        <dbReference type="Proteomes" id="UP000830671"/>
    </source>
</evidence>
<sequence>MRPLTYQLSLSTKLCLKYHRTQHVMIGEKPRPRRTETRRLQQSRKMNGSDFTSGLLCHGPMTFFLNVMSSNYRDKVIFQLGIISQLKGKASACHASNSSPEIPSWSCYGYFSLHTWPRQRDHIIYTSHFNEARGFKKTDIKLLE</sequence>
<dbReference type="EMBL" id="CP019481">
    <property type="protein sequence ID" value="UQC90559.1"/>
    <property type="molecule type" value="Genomic_DNA"/>
</dbReference>
<reference evidence="1" key="1">
    <citation type="journal article" date="2021" name="Mol. Plant Microbe Interact.">
        <title>Complete Genome Sequence of the Plant-Pathogenic Fungus Colletotrichum lupini.</title>
        <authorList>
            <person name="Baroncelli R."/>
            <person name="Pensec F."/>
            <person name="Da Lio D."/>
            <person name="Boufleur T."/>
            <person name="Vicente I."/>
            <person name="Sarrocco S."/>
            <person name="Picot A."/>
            <person name="Baraldi E."/>
            <person name="Sukno S."/>
            <person name="Thon M."/>
            <person name="Le Floch G."/>
        </authorList>
    </citation>
    <scope>NUCLEOTIDE SEQUENCE</scope>
    <source>
        <strain evidence="1">IMI 504893</strain>
    </source>
</reference>
<dbReference type="Proteomes" id="UP000830671">
    <property type="component" value="Chromosome 9"/>
</dbReference>
<dbReference type="KEGG" id="clup:CLUP02_16089"/>
<dbReference type="GeneID" id="73350023"/>
<keyword evidence="2" id="KW-1185">Reference proteome</keyword>